<keyword evidence="3" id="KW-1003">Cell membrane</keyword>
<feature type="domain" description="ABC transmembrane type-1" evidence="8">
    <location>
        <begin position="70"/>
        <end position="259"/>
    </location>
</feature>
<dbReference type="GO" id="GO:0055085">
    <property type="term" value="P:transmembrane transport"/>
    <property type="evidence" value="ECO:0007669"/>
    <property type="project" value="InterPro"/>
</dbReference>
<comment type="caution">
    <text evidence="9">The sequence shown here is derived from an EMBL/GenBank/DDBJ whole genome shotgun (WGS) entry which is preliminary data.</text>
</comment>
<evidence type="ECO:0000313" key="10">
    <source>
        <dbReference type="Proteomes" id="UP000434223"/>
    </source>
</evidence>
<accession>A0AAW9WK57</accession>
<comment type="subcellular location">
    <subcellularLocation>
        <location evidence="1 7">Cell membrane</location>
        <topology evidence="1 7">Multi-pass membrane protein</topology>
    </subcellularLocation>
</comment>
<evidence type="ECO:0000256" key="7">
    <source>
        <dbReference type="RuleBase" id="RU363032"/>
    </source>
</evidence>
<dbReference type="Pfam" id="PF00528">
    <property type="entry name" value="BPD_transp_1"/>
    <property type="match status" value="1"/>
</dbReference>
<feature type="transmembrane region" description="Helical" evidence="7">
    <location>
        <begin position="191"/>
        <end position="217"/>
    </location>
</feature>
<dbReference type="SUPFAM" id="SSF161098">
    <property type="entry name" value="MetI-like"/>
    <property type="match status" value="1"/>
</dbReference>
<feature type="transmembrane region" description="Helical" evidence="7">
    <location>
        <begin position="237"/>
        <end position="262"/>
    </location>
</feature>
<evidence type="ECO:0000256" key="2">
    <source>
        <dbReference type="ARBA" id="ARBA00022448"/>
    </source>
</evidence>
<feature type="transmembrane region" description="Helical" evidence="7">
    <location>
        <begin position="12"/>
        <end position="35"/>
    </location>
</feature>
<dbReference type="EMBL" id="WNME01000013">
    <property type="protein sequence ID" value="MUB65156.1"/>
    <property type="molecule type" value="Genomic_DNA"/>
</dbReference>
<sequence>MKRLMKNPNAVAGMVILAVILAVGLFTEVIAPYGYAEINMADRLQGPSLRHFFGTDEMGRDLFSRIIYGTRSTLMISFGTVAFGTGIGIILGSAAGYFGGRADNIIMRFLDVISAIPGILLAICISAVLGNGMVPTIAALGVGGVAGAARILRASMISIREQEYVEAAVSINAGNLRIIAKHVFPNAMSPLIISASMSLANAIIVASSLSFIGLGIQPPNPEWGALLAAGRNMIRDYPHLVMFPGVMIMITVLAMNLFGDALRDALDPKLKR</sequence>
<feature type="transmembrane region" description="Helical" evidence="7">
    <location>
        <begin position="74"/>
        <end position="97"/>
    </location>
</feature>
<dbReference type="Gene3D" id="1.10.3720.10">
    <property type="entry name" value="MetI-like"/>
    <property type="match status" value="1"/>
</dbReference>
<keyword evidence="4 7" id="KW-0812">Transmembrane</keyword>
<organism evidence="9 10">
    <name type="scientific">Hungatella hathewayi</name>
    <dbReference type="NCBI Taxonomy" id="154046"/>
    <lineage>
        <taxon>Bacteria</taxon>
        <taxon>Bacillati</taxon>
        <taxon>Bacillota</taxon>
        <taxon>Clostridia</taxon>
        <taxon>Lachnospirales</taxon>
        <taxon>Lachnospiraceae</taxon>
        <taxon>Hungatella</taxon>
    </lineage>
</organism>
<dbReference type="Pfam" id="PF12911">
    <property type="entry name" value="OppC_N"/>
    <property type="match status" value="1"/>
</dbReference>
<dbReference type="Proteomes" id="UP000434223">
    <property type="component" value="Unassembled WGS sequence"/>
</dbReference>
<dbReference type="PROSITE" id="PS50928">
    <property type="entry name" value="ABC_TM1"/>
    <property type="match status" value="1"/>
</dbReference>
<dbReference type="PANTHER" id="PTHR43386">
    <property type="entry name" value="OLIGOPEPTIDE TRANSPORT SYSTEM PERMEASE PROTEIN APPC"/>
    <property type="match status" value="1"/>
</dbReference>
<evidence type="ECO:0000256" key="5">
    <source>
        <dbReference type="ARBA" id="ARBA00022989"/>
    </source>
</evidence>
<dbReference type="InterPro" id="IPR050366">
    <property type="entry name" value="BP-dependent_transpt_permease"/>
</dbReference>
<evidence type="ECO:0000256" key="3">
    <source>
        <dbReference type="ARBA" id="ARBA00022475"/>
    </source>
</evidence>
<dbReference type="PANTHER" id="PTHR43386:SF1">
    <property type="entry name" value="D,D-DIPEPTIDE TRANSPORT SYSTEM PERMEASE PROTEIN DDPC-RELATED"/>
    <property type="match status" value="1"/>
</dbReference>
<dbReference type="InterPro" id="IPR000515">
    <property type="entry name" value="MetI-like"/>
</dbReference>
<keyword evidence="5 7" id="KW-1133">Transmembrane helix</keyword>
<protein>
    <submittedName>
        <fullName evidence="9">ABC transporter permease subunit</fullName>
    </submittedName>
</protein>
<keyword evidence="6 7" id="KW-0472">Membrane</keyword>
<proteinExistence type="inferred from homology"/>
<evidence type="ECO:0000256" key="6">
    <source>
        <dbReference type="ARBA" id="ARBA00023136"/>
    </source>
</evidence>
<feature type="transmembrane region" description="Helical" evidence="7">
    <location>
        <begin position="134"/>
        <end position="152"/>
    </location>
</feature>
<evidence type="ECO:0000256" key="4">
    <source>
        <dbReference type="ARBA" id="ARBA00022692"/>
    </source>
</evidence>
<name>A0AAW9WK57_9FIRM</name>
<dbReference type="GO" id="GO:0005886">
    <property type="term" value="C:plasma membrane"/>
    <property type="evidence" value="ECO:0007669"/>
    <property type="project" value="UniProtKB-SubCell"/>
</dbReference>
<evidence type="ECO:0000313" key="9">
    <source>
        <dbReference type="EMBL" id="MUB65156.1"/>
    </source>
</evidence>
<gene>
    <name evidence="9" type="ORF">GNE07_19235</name>
</gene>
<evidence type="ECO:0000259" key="8">
    <source>
        <dbReference type="PROSITE" id="PS50928"/>
    </source>
</evidence>
<dbReference type="InterPro" id="IPR025966">
    <property type="entry name" value="OppC_N"/>
</dbReference>
<keyword evidence="2 7" id="KW-0813">Transport</keyword>
<dbReference type="AlphaFoldDB" id="A0AAW9WK57"/>
<dbReference type="InterPro" id="IPR035906">
    <property type="entry name" value="MetI-like_sf"/>
</dbReference>
<comment type="similarity">
    <text evidence="7">Belongs to the binding-protein-dependent transport system permease family.</text>
</comment>
<evidence type="ECO:0000256" key="1">
    <source>
        <dbReference type="ARBA" id="ARBA00004651"/>
    </source>
</evidence>
<reference evidence="9 10" key="1">
    <citation type="submission" date="2019-09" db="EMBL/GenBank/DDBJ databases">
        <title>Draft genome sequencing of Hungatella hathewayi 123Y-2.</title>
        <authorList>
            <person name="Lv Q."/>
            <person name="Li S."/>
        </authorList>
    </citation>
    <scope>NUCLEOTIDE SEQUENCE [LARGE SCALE GENOMIC DNA]</scope>
    <source>
        <strain evidence="9 10">123Y-2</strain>
    </source>
</reference>
<dbReference type="CDD" id="cd06261">
    <property type="entry name" value="TM_PBP2"/>
    <property type="match status" value="1"/>
</dbReference>
<feature type="transmembrane region" description="Helical" evidence="7">
    <location>
        <begin position="109"/>
        <end position="128"/>
    </location>
</feature>